<sequence>MIKHITVNLHNGQGHLLVGSIGHIR</sequence>
<gene>
    <name evidence="1" type="ORF">METZ01_LOCUS368473</name>
</gene>
<accession>A0A382T0C0</accession>
<proteinExistence type="predicted"/>
<evidence type="ECO:0000313" key="1">
    <source>
        <dbReference type="EMBL" id="SVD15619.1"/>
    </source>
</evidence>
<dbReference type="EMBL" id="UINC01132974">
    <property type="protein sequence ID" value="SVD15619.1"/>
    <property type="molecule type" value="Genomic_DNA"/>
</dbReference>
<feature type="non-terminal residue" evidence="1">
    <location>
        <position position="25"/>
    </location>
</feature>
<protein>
    <submittedName>
        <fullName evidence="1">Uncharacterized protein</fullName>
    </submittedName>
</protein>
<organism evidence="1">
    <name type="scientific">marine metagenome</name>
    <dbReference type="NCBI Taxonomy" id="408172"/>
    <lineage>
        <taxon>unclassified sequences</taxon>
        <taxon>metagenomes</taxon>
        <taxon>ecological metagenomes</taxon>
    </lineage>
</organism>
<dbReference type="AlphaFoldDB" id="A0A382T0C0"/>
<name>A0A382T0C0_9ZZZZ</name>
<reference evidence="1" key="1">
    <citation type="submission" date="2018-05" db="EMBL/GenBank/DDBJ databases">
        <authorList>
            <person name="Lanie J.A."/>
            <person name="Ng W.-L."/>
            <person name="Kazmierczak K.M."/>
            <person name="Andrzejewski T.M."/>
            <person name="Davidsen T.M."/>
            <person name="Wayne K.J."/>
            <person name="Tettelin H."/>
            <person name="Glass J.I."/>
            <person name="Rusch D."/>
            <person name="Podicherti R."/>
            <person name="Tsui H.-C.T."/>
            <person name="Winkler M.E."/>
        </authorList>
    </citation>
    <scope>NUCLEOTIDE SEQUENCE</scope>
</reference>